<dbReference type="SUPFAM" id="SSF111369">
    <property type="entry name" value="HlyD-like secretion proteins"/>
    <property type="match status" value="2"/>
</dbReference>
<evidence type="ECO:0000256" key="4">
    <source>
        <dbReference type="SAM" id="Phobius"/>
    </source>
</evidence>
<feature type="transmembrane region" description="Helical" evidence="4">
    <location>
        <begin position="27"/>
        <end position="47"/>
    </location>
</feature>
<dbReference type="Proteomes" id="UP000240418">
    <property type="component" value="Unassembled WGS sequence"/>
</dbReference>
<evidence type="ECO:0000256" key="1">
    <source>
        <dbReference type="ARBA" id="ARBA00004196"/>
    </source>
</evidence>
<evidence type="ECO:0000256" key="2">
    <source>
        <dbReference type="ARBA" id="ARBA00023054"/>
    </source>
</evidence>
<dbReference type="OrthoDB" id="9811754at2"/>
<evidence type="ECO:0000256" key="3">
    <source>
        <dbReference type="SAM" id="Coils"/>
    </source>
</evidence>
<name>A0A2P8FD18_9RHOB</name>
<organism evidence="6 7">
    <name type="scientific">Shimia abyssi</name>
    <dbReference type="NCBI Taxonomy" id="1662395"/>
    <lineage>
        <taxon>Bacteria</taxon>
        <taxon>Pseudomonadati</taxon>
        <taxon>Pseudomonadota</taxon>
        <taxon>Alphaproteobacteria</taxon>
        <taxon>Rhodobacterales</taxon>
        <taxon>Roseobacteraceae</taxon>
    </lineage>
</organism>
<evidence type="ECO:0000313" key="7">
    <source>
        <dbReference type="Proteomes" id="UP000240418"/>
    </source>
</evidence>
<dbReference type="InterPro" id="IPR058625">
    <property type="entry name" value="MdtA-like_BSH"/>
</dbReference>
<dbReference type="Gene3D" id="2.40.50.100">
    <property type="match status" value="1"/>
</dbReference>
<keyword evidence="4" id="KW-0472">Membrane</keyword>
<keyword evidence="2 3" id="KW-0175">Coiled coil</keyword>
<protein>
    <submittedName>
        <fullName evidence="6">Multidrug resistance efflux pump</fullName>
    </submittedName>
</protein>
<dbReference type="PANTHER" id="PTHR32347">
    <property type="entry name" value="EFFLUX SYSTEM COMPONENT YKNX-RELATED"/>
    <property type="match status" value="1"/>
</dbReference>
<dbReference type="EMBL" id="PYGJ01000005">
    <property type="protein sequence ID" value="PSL19607.1"/>
    <property type="molecule type" value="Genomic_DNA"/>
</dbReference>
<dbReference type="Pfam" id="PF25917">
    <property type="entry name" value="BSH_RND"/>
    <property type="match status" value="1"/>
</dbReference>
<dbReference type="InterPro" id="IPR050465">
    <property type="entry name" value="UPF0194_transport"/>
</dbReference>
<dbReference type="RefSeq" id="WP_106608277.1">
    <property type="nucleotide sequence ID" value="NZ_PYGJ01000005.1"/>
</dbReference>
<dbReference type="Gene3D" id="2.40.30.170">
    <property type="match status" value="1"/>
</dbReference>
<dbReference type="Gene3D" id="1.10.287.470">
    <property type="entry name" value="Helix hairpin bin"/>
    <property type="match status" value="1"/>
</dbReference>
<feature type="coiled-coil region" evidence="3">
    <location>
        <begin position="102"/>
        <end position="136"/>
    </location>
</feature>
<comment type="subcellular location">
    <subcellularLocation>
        <location evidence="1">Cell envelope</location>
    </subcellularLocation>
</comment>
<dbReference type="PANTHER" id="PTHR32347:SF23">
    <property type="entry name" value="BLL5650 PROTEIN"/>
    <property type="match status" value="1"/>
</dbReference>
<accession>A0A2P8FD18</accession>
<evidence type="ECO:0000259" key="5">
    <source>
        <dbReference type="Pfam" id="PF25917"/>
    </source>
</evidence>
<sequence>MLIVLGLYAGLVWIIFFKMKFLPWNGFFKSVVWTVALVIALVVIGALNHTTPTGRVSVQGVVTNIVPNVSGRVTDVVVEPGAEVKEGDVLFQIDDTVYAAEVARLEASLESARSAADQLHLDLEAAKAEIDSLNVQLVFGIQRRDDIIRLEDRGASTTFQLQEAVSTIDQLTAGIRGAEARKAGLERRIAAQVDGQDVGVAEAENALVAARWNLSQTTVRAPDDGLVTGLTLRPGNRVTTLRGAINFMIPQDRRMVATLPQSSRGNVAVGDEIRVALRALPGKELTARIAALPPGTAEGSLDTRSGLPSLRDLRGSAEFPVMIETPDGIDPVSLPIGASGTALVMTDKAGAIGILAEILFWITKMMNYL</sequence>
<feature type="domain" description="Multidrug resistance protein MdtA-like barrel-sandwich hybrid" evidence="5">
    <location>
        <begin position="64"/>
        <end position="240"/>
    </location>
</feature>
<keyword evidence="7" id="KW-1185">Reference proteome</keyword>
<evidence type="ECO:0000313" key="6">
    <source>
        <dbReference type="EMBL" id="PSL19607.1"/>
    </source>
</evidence>
<gene>
    <name evidence="6" type="ORF">CLV88_10529</name>
</gene>
<keyword evidence="4" id="KW-0812">Transmembrane</keyword>
<proteinExistence type="predicted"/>
<reference evidence="6 7" key="1">
    <citation type="submission" date="2018-03" db="EMBL/GenBank/DDBJ databases">
        <title>Genomic Encyclopedia of Archaeal and Bacterial Type Strains, Phase II (KMG-II): from individual species to whole genera.</title>
        <authorList>
            <person name="Goeker M."/>
        </authorList>
    </citation>
    <scope>NUCLEOTIDE SEQUENCE [LARGE SCALE GENOMIC DNA]</scope>
    <source>
        <strain evidence="6 7">DSM 100673</strain>
    </source>
</reference>
<dbReference type="GO" id="GO:0030313">
    <property type="term" value="C:cell envelope"/>
    <property type="evidence" value="ECO:0007669"/>
    <property type="project" value="UniProtKB-SubCell"/>
</dbReference>
<comment type="caution">
    <text evidence="6">The sequence shown here is derived from an EMBL/GenBank/DDBJ whole genome shotgun (WGS) entry which is preliminary data.</text>
</comment>
<keyword evidence="4" id="KW-1133">Transmembrane helix</keyword>
<dbReference type="AlphaFoldDB" id="A0A2P8FD18"/>